<sequence length="130" mass="14243">MTTTHTISNLDDADDLAPGFGMADMGEARFPREALGAERVGLGHYLMRPGRRVGFGHRHDVSEEIYLVLAGSGRFKLDDEIVDVGPRDMVYCPPATVREWEAGPDGMEVLAFGGHAENESHMDPGFWPAD</sequence>
<protein>
    <recommendedName>
        <fullName evidence="1">Cupin type-2 domain-containing protein</fullName>
    </recommendedName>
</protein>
<dbReference type="InterPro" id="IPR014710">
    <property type="entry name" value="RmlC-like_jellyroll"/>
</dbReference>
<dbReference type="Gene3D" id="2.60.120.10">
    <property type="entry name" value="Jelly Rolls"/>
    <property type="match status" value="1"/>
</dbReference>
<dbReference type="InterPro" id="IPR011051">
    <property type="entry name" value="RmlC_Cupin_sf"/>
</dbReference>
<dbReference type="SUPFAM" id="SSF51182">
    <property type="entry name" value="RmlC-like cupins"/>
    <property type="match status" value="1"/>
</dbReference>
<accession>A0AAU7ATZ6</accession>
<dbReference type="RefSeq" id="WP_354701609.1">
    <property type="nucleotide sequence ID" value="NZ_CP114014.1"/>
</dbReference>
<name>A0AAU7ATZ6_9ACTN</name>
<feature type="domain" description="Cupin type-2" evidence="1">
    <location>
        <begin position="45"/>
        <end position="101"/>
    </location>
</feature>
<evidence type="ECO:0000313" key="2">
    <source>
        <dbReference type="EMBL" id="XAY05091.1"/>
    </source>
</evidence>
<dbReference type="Pfam" id="PF07883">
    <property type="entry name" value="Cupin_2"/>
    <property type="match status" value="1"/>
</dbReference>
<proteinExistence type="predicted"/>
<evidence type="ECO:0000259" key="1">
    <source>
        <dbReference type="Pfam" id="PF07883"/>
    </source>
</evidence>
<dbReference type="EMBL" id="CP114014">
    <property type="protein sequence ID" value="XAY05091.1"/>
    <property type="molecule type" value="Genomic_DNA"/>
</dbReference>
<organism evidence="2">
    <name type="scientific">Paraconexibacter sp. AEG42_29</name>
    <dbReference type="NCBI Taxonomy" id="2997339"/>
    <lineage>
        <taxon>Bacteria</taxon>
        <taxon>Bacillati</taxon>
        <taxon>Actinomycetota</taxon>
        <taxon>Thermoleophilia</taxon>
        <taxon>Solirubrobacterales</taxon>
        <taxon>Paraconexibacteraceae</taxon>
        <taxon>Paraconexibacter</taxon>
    </lineage>
</organism>
<reference evidence="2" key="1">
    <citation type="submission" date="2022-12" db="EMBL/GenBank/DDBJ databases">
        <title>Paraconexibacter alkalitolerans sp. nov. and Baekduia alba sp. nov., isolated from soil and emended description of the genera Paraconexibacter (Chun et al., 2020) and Baekduia (An et al., 2020).</title>
        <authorList>
            <person name="Vieira S."/>
            <person name="Huber K.J."/>
            <person name="Geppert A."/>
            <person name="Wolf J."/>
            <person name="Neumann-Schaal M."/>
            <person name="Muesken M."/>
            <person name="Overmann J."/>
        </authorList>
    </citation>
    <scope>NUCLEOTIDE SEQUENCE</scope>
    <source>
        <strain evidence="2">AEG42_29</strain>
    </source>
</reference>
<dbReference type="AlphaFoldDB" id="A0AAU7ATZ6"/>
<dbReference type="InterPro" id="IPR013096">
    <property type="entry name" value="Cupin_2"/>
</dbReference>
<gene>
    <name evidence="2" type="ORF">DSM112329_01934</name>
</gene>
<dbReference type="KEGG" id="parq:DSM112329_01934"/>